<keyword evidence="2 5" id="KW-0812">Transmembrane</keyword>
<organism evidence="7 8">
    <name type="scientific">Hypsibius exemplaris</name>
    <name type="common">Freshwater tardigrade</name>
    <dbReference type="NCBI Taxonomy" id="2072580"/>
    <lineage>
        <taxon>Eukaryota</taxon>
        <taxon>Metazoa</taxon>
        <taxon>Ecdysozoa</taxon>
        <taxon>Tardigrada</taxon>
        <taxon>Eutardigrada</taxon>
        <taxon>Parachela</taxon>
        <taxon>Hypsibioidea</taxon>
        <taxon>Hypsibiidae</taxon>
        <taxon>Hypsibius</taxon>
    </lineage>
</organism>
<evidence type="ECO:0000256" key="3">
    <source>
        <dbReference type="ARBA" id="ARBA00022989"/>
    </source>
</evidence>
<evidence type="ECO:0000259" key="6">
    <source>
        <dbReference type="PROSITE" id="PS50262"/>
    </source>
</evidence>
<accession>A0A1W0XEQ6</accession>
<reference evidence="8" key="1">
    <citation type="submission" date="2017-01" db="EMBL/GenBank/DDBJ databases">
        <title>Comparative genomics of anhydrobiosis in the tardigrade Hypsibius dujardini.</title>
        <authorList>
            <person name="Yoshida Y."/>
            <person name="Koutsovoulos G."/>
            <person name="Laetsch D."/>
            <person name="Stevens L."/>
            <person name="Kumar S."/>
            <person name="Horikawa D."/>
            <person name="Ishino K."/>
            <person name="Komine S."/>
            <person name="Tomita M."/>
            <person name="Blaxter M."/>
            <person name="Arakawa K."/>
        </authorList>
    </citation>
    <scope>NUCLEOTIDE SEQUENCE [LARGE SCALE GENOMIC DNA]</scope>
    <source>
        <strain evidence="8">Z151</strain>
    </source>
</reference>
<feature type="transmembrane region" description="Helical" evidence="5">
    <location>
        <begin position="224"/>
        <end position="246"/>
    </location>
</feature>
<evidence type="ECO:0000313" key="8">
    <source>
        <dbReference type="Proteomes" id="UP000192578"/>
    </source>
</evidence>
<feature type="transmembrane region" description="Helical" evidence="5">
    <location>
        <begin position="67"/>
        <end position="93"/>
    </location>
</feature>
<evidence type="ECO:0000256" key="4">
    <source>
        <dbReference type="ARBA" id="ARBA00023136"/>
    </source>
</evidence>
<keyword evidence="8" id="KW-1185">Reference proteome</keyword>
<feature type="domain" description="G-protein coupled receptors family 1 profile" evidence="6">
    <location>
        <begin position="46"/>
        <end position="137"/>
    </location>
</feature>
<dbReference type="Proteomes" id="UP000192578">
    <property type="component" value="Unassembled WGS sequence"/>
</dbReference>
<name>A0A1W0XEQ6_HYPEX</name>
<dbReference type="EMBL" id="MTYJ01000001">
    <property type="protein sequence ID" value="OQV25970.1"/>
    <property type="molecule type" value="Genomic_DNA"/>
</dbReference>
<dbReference type="InterPro" id="IPR017452">
    <property type="entry name" value="GPCR_Rhodpsn_7TM"/>
</dbReference>
<keyword evidence="3 5" id="KW-1133">Transmembrane helix</keyword>
<feature type="transmembrane region" description="Helical" evidence="5">
    <location>
        <begin position="105"/>
        <end position="125"/>
    </location>
</feature>
<evidence type="ECO:0000256" key="5">
    <source>
        <dbReference type="SAM" id="Phobius"/>
    </source>
</evidence>
<dbReference type="Gene3D" id="1.20.1070.10">
    <property type="entry name" value="Rhodopsin 7-helix transmembrane proteins"/>
    <property type="match status" value="1"/>
</dbReference>
<dbReference type="AlphaFoldDB" id="A0A1W0XEQ6"/>
<proteinExistence type="predicted"/>
<protein>
    <recommendedName>
        <fullName evidence="6">G-protein coupled receptors family 1 profile domain-containing protein</fullName>
    </recommendedName>
</protein>
<evidence type="ECO:0000256" key="1">
    <source>
        <dbReference type="ARBA" id="ARBA00004370"/>
    </source>
</evidence>
<dbReference type="GO" id="GO:0016020">
    <property type="term" value="C:membrane"/>
    <property type="evidence" value="ECO:0007669"/>
    <property type="project" value="UniProtKB-SubCell"/>
</dbReference>
<evidence type="ECO:0000313" key="7">
    <source>
        <dbReference type="EMBL" id="OQV25970.1"/>
    </source>
</evidence>
<dbReference type="PROSITE" id="PS50262">
    <property type="entry name" value="G_PROTEIN_RECEP_F1_2"/>
    <property type="match status" value="1"/>
</dbReference>
<gene>
    <name evidence="7" type="ORF">BV898_00108</name>
</gene>
<keyword evidence="4 5" id="KW-0472">Membrane</keyword>
<comment type="caution">
    <text evidence="7">The sequence shown here is derived from an EMBL/GenBank/DDBJ whole genome shotgun (WGS) entry which is preliminary data.</text>
</comment>
<comment type="subcellular location">
    <subcellularLocation>
        <location evidence="1">Membrane</location>
    </subcellularLocation>
</comment>
<sequence>MHIIHEPAATAERLIRYSTTLFCSSPNSLIAACPSQLVVNISALFLNGVIIVTFVKNRHLLLNDFTVHILSLTVINWTTGFMLVFFVTPCHALNQTSLRNRMNCAAYRGLTFLIAYMILHIHFVICLDRWMALLAPICLELFSETDRSGSNMGYRQHRKVSLAVAVSDSGEVEHRKRQRSWPSQKARNTMIFACLTLAQIILWVPNTIIALCRLQNAPFYKEDLRNVFGLLSCWLLLVDSLIYLTFLPNLRSETVKTLRLCICNC</sequence>
<evidence type="ECO:0000256" key="2">
    <source>
        <dbReference type="ARBA" id="ARBA00022692"/>
    </source>
</evidence>
<feature type="transmembrane region" description="Helical" evidence="5">
    <location>
        <begin position="37"/>
        <end position="55"/>
    </location>
</feature>
<feature type="transmembrane region" description="Helical" evidence="5">
    <location>
        <begin position="190"/>
        <end position="212"/>
    </location>
</feature>